<comment type="caution">
    <text evidence="2">The sequence shown here is derived from an EMBL/GenBank/DDBJ whole genome shotgun (WGS) entry which is preliminary data.</text>
</comment>
<dbReference type="Gene3D" id="3.60.10.10">
    <property type="entry name" value="Endonuclease/exonuclease/phosphatase"/>
    <property type="match status" value="1"/>
</dbReference>
<dbReference type="EMBL" id="PZKG01000041">
    <property type="protein sequence ID" value="PTE21717.1"/>
    <property type="molecule type" value="Genomic_DNA"/>
</dbReference>
<name>A0A2T4JV78_9RHOB</name>
<reference evidence="2 3" key="1">
    <citation type="submission" date="2018-03" db="EMBL/GenBank/DDBJ databases">
        <title>Cereibacter changlensis.</title>
        <authorList>
            <person name="Meyer T.E."/>
            <person name="Miller S."/>
            <person name="Lodha T."/>
            <person name="Gandham S."/>
            <person name="Chintalapati S."/>
            <person name="Chintalapati V.R."/>
        </authorList>
    </citation>
    <scope>NUCLEOTIDE SEQUENCE [LARGE SCALE GENOMIC DNA]</scope>
    <source>
        <strain evidence="2 3">JA139</strain>
    </source>
</reference>
<dbReference type="RefSeq" id="WP_107663950.1">
    <property type="nucleotide sequence ID" value="NZ_PZKG01000041.1"/>
</dbReference>
<keyword evidence="2" id="KW-0540">Nuclease</keyword>
<accession>A0A2T4JV78</accession>
<dbReference type="GO" id="GO:0004519">
    <property type="term" value="F:endonuclease activity"/>
    <property type="evidence" value="ECO:0007669"/>
    <property type="project" value="UniProtKB-KW"/>
</dbReference>
<proteinExistence type="predicted"/>
<keyword evidence="3" id="KW-1185">Reference proteome</keyword>
<dbReference type="Proteomes" id="UP000241010">
    <property type="component" value="Unassembled WGS sequence"/>
</dbReference>
<evidence type="ECO:0000259" key="1">
    <source>
        <dbReference type="Pfam" id="PF03372"/>
    </source>
</evidence>
<evidence type="ECO:0000313" key="3">
    <source>
        <dbReference type="Proteomes" id="UP000241010"/>
    </source>
</evidence>
<dbReference type="AlphaFoldDB" id="A0A2T4JV78"/>
<dbReference type="PANTHER" id="PTHR14859:SF1">
    <property type="entry name" value="PGAP2-INTERACTING PROTEIN"/>
    <property type="match status" value="1"/>
</dbReference>
<evidence type="ECO:0000313" key="2">
    <source>
        <dbReference type="EMBL" id="PTE21717.1"/>
    </source>
</evidence>
<dbReference type="OrthoDB" id="9813425at2"/>
<protein>
    <submittedName>
        <fullName evidence="2">Endonuclease</fullName>
    </submittedName>
</protein>
<dbReference type="GO" id="GO:0006506">
    <property type="term" value="P:GPI anchor biosynthetic process"/>
    <property type="evidence" value="ECO:0007669"/>
    <property type="project" value="TreeGrafter"/>
</dbReference>
<dbReference type="InterPro" id="IPR036691">
    <property type="entry name" value="Endo/exonu/phosph_ase_sf"/>
</dbReference>
<gene>
    <name evidence="2" type="ORF">C5F48_10945</name>
</gene>
<dbReference type="GO" id="GO:0016020">
    <property type="term" value="C:membrane"/>
    <property type="evidence" value="ECO:0007669"/>
    <property type="project" value="GOC"/>
</dbReference>
<dbReference type="Pfam" id="PF03372">
    <property type="entry name" value="Exo_endo_phos"/>
    <property type="match status" value="1"/>
</dbReference>
<dbReference type="InterPro" id="IPR005135">
    <property type="entry name" value="Endo/exonuclease/phosphatase"/>
</dbReference>
<organism evidence="2 3">
    <name type="scientific">Cereibacter changlensis JA139</name>
    <dbReference type="NCBI Taxonomy" id="1188249"/>
    <lineage>
        <taxon>Bacteria</taxon>
        <taxon>Pseudomonadati</taxon>
        <taxon>Pseudomonadota</taxon>
        <taxon>Alphaproteobacteria</taxon>
        <taxon>Rhodobacterales</taxon>
        <taxon>Paracoccaceae</taxon>
        <taxon>Cereibacter</taxon>
    </lineage>
</organism>
<dbReference type="SUPFAM" id="SSF56219">
    <property type="entry name" value="DNase I-like"/>
    <property type="match status" value="1"/>
</dbReference>
<dbReference type="PANTHER" id="PTHR14859">
    <property type="entry name" value="CALCOFLUOR WHITE HYPERSENSITIVE PROTEIN PRECURSOR"/>
    <property type="match status" value="1"/>
</dbReference>
<feature type="domain" description="Endonuclease/exonuclease/phosphatase" evidence="1">
    <location>
        <begin position="9"/>
        <end position="224"/>
    </location>
</feature>
<sequence>MPDRDIAVASYNIHKGVGTDRRRDLMRTAAVIGELGADVVALQEADRRFGDRAGLLDLAALKRDTGLAPVEIEGRMGLAHGWHGNLLLLRDAEVEEVRKIVLPGFEPRGALMADAVVKGHPIRVIAAHLGLLPGSRASQTRALLDLLDTLDPRPTLLMGDLNEWRMRATSLTHLSRHFTASVTVRSFPSRYPMLALDRMMTCSRGQLVDVTPHDSALARKASDHLPIKARLRLTLPQQMTGS</sequence>
<keyword evidence="2" id="KW-0378">Hydrolase</keyword>
<dbReference type="InterPro" id="IPR051916">
    <property type="entry name" value="GPI-anchor_lipid_remodeler"/>
</dbReference>
<keyword evidence="2" id="KW-0255">Endonuclease</keyword>